<dbReference type="InterPro" id="IPR000560">
    <property type="entry name" value="His_Pase_clade-2"/>
</dbReference>
<evidence type="ECO:0000256" key="2">
    <source>
        <dbReference type="SAM" id="MobiDB-lite"/>
    </source>
</evidence>
<dbReference type="InterPro" id="IPR033379">
    <property type="entry name" value="Acid_Pase_AS"/>
</dbReference>
<dbReference type="STRING" id="1077348.A0A2G8SM32"/>
<dbReference type="PANTHER" id="PTHR20963:SF24">
    <property type="entry name" value="3-PHYTASE B"/>
    <property type="match status" value="1"/>
</dbReference>
<name>A0A2G8SM32_9APHY</name>
<gene>
    <name evidence="3" type="ORF">GSI_02619</name>
</gene>
<dbReference type="EMBL" id="AYKW01000004">
    <property type="protein sequence ID" value="PIL34832.1"/>
    <property type="molecule type" value="Genomic_DNA"/>
</dbReference>
<dbReference type="CDD" id="cd07061">
    <property type="entry name" value="HP_HAP_like"/>
    <property type="match status" value="1"/>
</dbReference>
<sequence>MRIAQPSDKYLLPHIACNPPSPPPASATHRIPMPRASSKAKSKSLPPLPIVAAHIGSSSAAPQAPHGSSPSPDGNPADAPGSAASTRRPRACVTNGCIRTTVTLLVFGAYLVWTWPWHRAHGFEDIPWLLCGRGDAPHSHIWTGTGAGTGAGAGAQVAAGVDMDVDVEGEMGEMGEMGFGGTELGVPASLQAKWGQYAPYRAQGAYVGPPEGCRVTQVNILQRHGARYPNLKEGEQYARAVRRLGSAKEYKDKRLRFLRDYEYDLDADNLTPFGAAQTFESGQLAFTRYRHLVDDGNVPFVRASGAQRVVDSAGNWSVGFAAASRQRVQPYLNVVLPEDANSTLKQDCPRAADGSAQMDTWLAVFAPRLLKRLAAAAPGVELNARMVFDVMAMCPFEAVAKKRAAGPFCALFSEEEWRDFEYHGDVEKYYKDGYGNALGAVQGVGYVNELLARLTDTPVRDNTTHDPKRAFPLGRALYADFTHENVMVPVFAALGLFNVSRALDPRVRPGYLEHLGEGAGLGAGPRHPRFAANEKEGDGAKEGEEGEEEEGQRWIASQMVPFSARMVTERLACARVWDGGDPEAGEYVRILVNDAVQPLAFCGAGERGMCRLEDFVESQGYARRSGDGDFERCYN</sequence>
<protein>
    <submittedName>
        <fullName evidence="3">Uncharacterized protein</fullName>
    </submittedName>
</protein>
<dbReference type="Gene3D" id="3.40.50.1240">
    <property type="entry name" value="Phosphoglycerate mutase-like"/>
    <property type="match status" value="1"/>
</dbReference>
<feature type="compositionally biased region" description="Polar residues" evidence="2">
    <location>
        <begin position="57"/>
        <end position="72"/>
    </location>
</feature>
<evidence type="ECO:0000313" key="3">
    <source>
        <dbReference type="EMBL" id="PIL34832.1"/>
    </source>
</evidence>
<dbReference type="InterPro" id="IPR029033">
    <property type="entry name" value="His_PPase_superfam"/>
</dbReference>
<feature type="compositionally biased region" description="Basic and acidic residues" evidence="2">
    <location>
        <begin position="532"/>
        <end position="543"/>
    </location>
</feature>
<feature type="region of interest" description="Disordered" evidence="2">
    <location>
        <begin position="57"/>
        <end position="89"/>
    </location>
</feature>
<proteinExistence type="predicted"/>
<dbReference type="SUPFAM" id="SSF53254">
    <property type="entry name" value="Phosphoglycerate mutase-like"/>
    <property type="match status" value="2"/>
</dbReference>
<dbReference type="OrthoDB" id="6509975at2759"/>
<dbReference type="PROSITE" id="PS00616">
    <property type="entry name" value="HIS_ACID_PHOSPHAT_1"/>
    <property type="match status" value="1"/>
</dbReference>
<evidence type="ECO:0000313" key="4">
    <source>
        <dbReference type="Proteomes" id="UP000230002"/>
    </source>
</evidence>
<feature type="region of interest" description="Disordered" evidence="2">
    <location>
        <begin position="518"/>
        <end position="551"/>
    </location>
</feature>
<feature type="compositionally biased region" description="Low complexity" evidence="2">
    <location>
        <begin position="36"/>
        <end position="45"/>
    </location>
</feature>
<keyword evidence="4" id="KW-1185">Reference proteome</keyword>
<organism evidence="3 4">
    <name type="scientific">Ganoderma sinense ZZ0214-1</name>
    <dbReference type="NCBI Taxonomy" id="1077348"/>
    <lineage>
        <taxon>Eukaryota</taxon>
        <taxon>Fungi</taxon>
        <taxon>Dikarya</taxon>
        <taxon>Basidiomycota</taxon>
        <taxon>Agaricomycotina</taxon>
        <taxon>Agaricomycetes</taxon>
        <taxon>Polyporales</taxon>
        <taxon>Polyporaceae</taxon>
        <taxon>Ganoderma</taxon>
    </lineage>
</organism>
<keyword evidence="1" id="KW-0378">Hydrolase</keyword>
<dbReference type="AlphaFoldDB" id="A0A2G8SM32"/>
<dbReference type="Proteomes" id="UP000230002">
    <property type="component" value="Unassembled WGS sequence"/>
</dbReference>
<feature type="region of interest" description="Disordered" evidence="2">
    <location>
        <begin position="1"/>
        <end position="45"/>
    </location>
</feature>
<dbReference type="Pfam" id="PF00328">
    <property type="entry name" value="His_Phos_2"/>
    <property type="match status" value="1"/>
</dbReference>
<evidence type="ECO:0000256" key="1">
    <source>
        <dbReference type="ARBA" id="ARBA00022801"/>
    </source>
</evidence>
<reference evidence="3 4" key="1">
    <citation type="journal article" date="2015" name="Sci. Rep.">
        <title>Chromosome-level genome map provides insights into diverse defense mechanisms in the medicinal fungus Ganoderma sinense.</title>
        <authorList>
            <person name="Zhu Y."/>
            <person name="Xu J."/>
            <person name="Sun C."/>
            <person name="Zhou S."/>
            <person name="Xu H."/>
            <person name="Nelson D.R."/>
            <person name="Qian J."/>
            <person name="Song J."/>
            <person name="Luo H."/>
            <person name="Xiang L."/>
            <person name="Li Y."/>
            <person name="Xu Z."/>
            <person name="Ji A."/>
            <person name="Wang L."/>
            <person name="Lu S."/>
            <person name="Hayward A."/>
            <person name="Sun W."/>
            <person name="Li X."/>
            <person name="Schwartz D.C."/>
            <person name="Wang Y."/>
            <person name="Chen S."/>
        </authorList>
    </citation>
    <scope>NUCLEOTIDE SEQUENCE [LARGE SCALE GENOMIC DNA]</scope>
    <source>
        <strain evidence="3 4">ZZ0214-1</strain>
    </source>
</reference>
<dbReference type="PANTHER" id="PTHR20963">
    <property type="entry name" value="MULTIPLE INOSITOL POLYPHOSPHATE PHOSPHATASE-RELATED"/>
    <property type="match status" value="1"/>
</dbReference>
<accession>A0A2G8SM32</accession>
<dbReference type="GO" id="GO:0003993">
    <property type="term" value="F:acid phosphatase activity"/>
    <property type="evidence" value="ECO:0007669"/>
    <property type="project" value="TreeGrafter"/>
</dbReference>
<comment type="caution">
    <text evidence="3">The sequence shown here is derived from an EMBL/GenBank/DDBJ whole genome shotgun (WGS) entry which is preliminary data.</text>
</comment>